<dbReference type="Proteomes" id="UP000321638">
    <property type="component" value="Unassembled WGS sequence"/>
</dbReference>
<evidence type="ECO:0000256" key="3">
    <source>
        <dbReference type="ARBA" id="ARBA00023239"/>
    </source>
</evidence>
<dbReference type="GO" id="GO:0005737">
    <property type="term" value="C:cytoplasm"/>
    <property type="evidence" value="ECO:0007669"/>
    <property type="project" value="TreeGrafter"/>
</dbReference>
<dbReference type="SUPFAM" id="SSF51621">
    <property type="entry name" value="Phosphoenolpyruvate/pyruvate domain"/>
    <property type="match status" value="1"/>
</dbReference>
<dbReference type="InterPro" id="IPR015813">
    <property type="entry name" value="Pyrv/PenolPyrv_kinase-like_dom"/>
</dbReference>
<dbReference type="Pfam" id="PF03328">
    <property type="entry name" value="HpcH_HpaI"/>
    <property type="match status" value="1"/>
</dbReference>
<comment type="similarity">
    <text evidence="1">Belongs to the HpcH/HpaI aldolase family.</text>
</comment>
<organism evidence="5 6">
    <name type="scientific">Vineibacter terrae</name>
    <dbReference type="NCBI Taxonomy" id="2586908"/>
    <lineage>
        <taxon>Bacteria</taxon>
        <taxon>Pseudomonadati</taxon>
        <taxon>Pseudomonadota</taxon>
        <taxon>Alphaproteobacteria</taxon>
        <taxon>Hyphomicrobiales</taxon>
        <taxon>Vineibacter</taxon>
    </lineage>
</organism>
<name>A0A5C8P7Z5_9HYPH</name>
<sequence>MRENTVKKIWAAGGAVVNGWLGIPSSVAAENMAQAGWDSLTVDLQHGLVDYLAGVGMMQAVCTTATMPLCRVPWNEPGIIMKMLDAGAMGVICPMINSRAECEAFVGACRYAPVGYRSVGPTRATWWAGADYLKEANGQVVTMAMIETRKALDNLDEILSVPGLDGIYVGPADLGLSLGKEPRGDHTDPYMVDTIKSILAAAKKHKIHAGLHCASTAYARQAIGWGYQFVTILADNALLMSAAKQAVAEMRTGAAAPAKPTGPY</sequence>
<dbReference type="Gene3D" id="3.20.20.60">
    <property type="entry name" value="Phosphoenolpyruvate-binding domains"/>
    <property type="match status" value="1"/>
</dbReference>
<comment type="caution">
    <text evidence="5">The sequence shown here is derived from an EMBL/GenBank/DDBJ whole genome shotgun (WGS) entry which is preliminary data.</text>
</comment>
<evidence type="ECO:0000313" key="5">
    <source>
        <dbReference type="EMBL" id="TXL69641.1"/>
    </source>
</evidence>
<feature type="domain" description="HpcH/HpaI aldolase/citrate lyase" evidence="4">
    <location>
        <begin position="25"/>
        <end position="240"/>
    </location>
</feature>
<dbReference type="GO" id="GO:0016832">
    <property type="term" value="F:aldehyde-lyase activity"/>
    <property type="evidence" value="ECO:0007669"/>
    <property type="project" value="TreeGrafter"/>
</dbReference>
<dbReference type="RefSeq" id="WP_147852288.1">
    <property type="nucleotide sequence ID" value="NZ_VDUZ01000076.1"/>
</dbReference>
<dbReference type="PANTHER" id="PTHR30502">
    <property type="entry name" value="2-KETO-3-DEOXY-L-RHAMNONATE ALDOLASE"/>
    <property type="match status" value="1"/>
</dbReference>
<dbReference type="GO" id="GO:0046872">
    <property type="term" value="F:metal ion binding"/>
    <property type="evidence" value="ECO:0007669"/>
    <property type="project" value="UniProtKB-KW"/>
</dbReference>
<dbReference type="PANTHER" id="PTHR30502:SF0">
    <property type="entry name" value="PHOSPHOENOLPYRUVATE CARBOXYLASE FAMILY PROTEIN"/>
    <property type="match status" value="1"/>
</dbReference>
<protein>
    <submittedName>
        <fullName evidence="5">2,4-dihydroxyhept-2-ene-1,7-dioic acid aldolase</fullName>
    </submittedName>
</protein>
<evidence type="ECO:0000256" key="1">
    <source>
        <dbReference type="ARBA" id="ARBA00005568"/>
    </source>
</evidence>
<keyword evidence="6" id="KW-1185">Reference proteome</keyword>
<dbReference type="OrthoDB" id="9802624at2"/>
<dbReference type="InterPro" id="IPR040442">
    <property type="entry name" value="Pyrv_kinase-like_dom_sf"/>
</dbReference>
<evidence type="ECO:0000256" key="2">
    <source>
        <dbReference type="ARBA" id="ARBA00022723"/>
    </source>
</evidence>
<keyword evidence="2" id="KW-0479">Metal-binding</keyword>
<dbReference type="InterPro" id="IPR005000">
    <property type="entry name" value="Aldolase/citrate-lyase_domain"/>
</dbReference>
<dbReference type="EMBL" id="VDUZ01000076">
    <property type="protein sequence ID" value="TXL69641.1"/>
    <property type="molecule type" value="Genomic_DNA"/>
</dbReference>
<evidence type="ECO:0000313" key="6">
    <source>
        <dbReference type="Proteomes" id="UP000321638"/>
    </source>
</evidence>
<keyword evidence="3" id="KW-0456">Lyase</keyword>
<evidence type="ECO:0000259" key="4">
    <source>
        <dbReference type="Pfam" id="PF03328"/>
    </source>
</evidence>
<accession>A0A5C8P7Z5</accession>
<reference evidence="5 6" key="1">
    <citation type="submission" date="2019-06" db="EMBL/GenBank/DDBJ databases">
        <title>New taxonomy in bacterial strain CC-CFT640, isolated from vineyard.</title>
        <authorList>
            <person name="Lin S.-Y."/>
            <person name="Tsai C.-F."/>
            <person name="Young C.-C."/>
        </authorList>
    </citation>
    <scope>NUCLEOTIDE SEQUENCE [LARGE SCALE GENOMIC DNA]</scope>
    <source>
        <strain evidence="5 6">CC-CFT640</strain>
    </source>
</reference>
<gene>
    <name evidence="5" type="ORF">FHP25_38270</name>
</gene>
<dbReference type="AlphaFoldDB" id="A0A5C8P7Z5"/>
<dbReference type="InterPro" id="IPR050251">
    <property type="entry name" value="HpcH-HpaI_aldolase"/>
</dbReference>
<proteinExistence type="inferred from homology"/>